<dbReference type="EMBL" id="CAJOBH010262039">
    <property type="protein sequence ID" value="CAF5156579.1"/>
    <property type="molecule type" value="Genomic_DNA"/>
</dbReference>
<evidence type="ECO:0000256" key="1">
    <source>
        <dbReference type="SAM" id="Phobius"/>
    </source>
</evidence>
<protein>
    <recommendedName>
        <fullName evidence="2">Niemann-Pick C1 N-terminal domain-containing protein</fullName>
    </recommendedName>
</protein>
<dbReference type="GO" id="GO:0005886">
    <property type="term" value="C:plasma membrane"/>
    <property type="evidence" value="ECO:0007669"/>
    <property type="project" value="TreeGrafter"/>
</dbReference>
<feature type="domain" description="Niemann-Pick C1 N-terminal" evidence="2">
    <location>
        <begin position="3"/>
        <end position="87"/>
    </location>
</feature>
<accession>A0A8S3GBD8</accession>
<proteinExistence type="predicted"/>
<dbReference type="AlphaFoldDB" id="A0A8S3GBD8"/>
<evidence type="ECO:0000259" key="2">
    <source>
        <dbReference type="Pfam" id="PF16414"/>
    </source>
</evidence>
<sequence>YDKCTKEAFMAYLGIGNPAVPFPIYINMINDTSQYETFYNQTTFVCSEPIVSRYENKTACGCLDCSKSCSPIPPDVPDKEFKIFNIDGWVVIALMVIVLFVATFFTSLFVIPKFRKPRQIVEESTGKN</sequence>
<organism evidence="3 4">
    <name type="scientific">Rotaria magnacalcarata</name>
    <dbReference type="NCBI Taxonomy" id="392030"/>
    <lineage>
        <taxon>Eukaryota</taxon>
        <taxon>Metazoa</taxon>
        <taxon>Spiralia</taxon>
        <taxon>Gnathifera</taxon>
        <taxon>Rotifera</taxon>
        <taxon>Eurotatoria</taxon>
        <taxon>Bdelloidea</taxon>
        <taxon>Philodinida</taxon>
        <taxon>Philodinidae</taxon>
        <taxon>Rotaria</taxon>
    </lineage>
</organism>
<name>A0A8S3GBD8_9BILA</name>
<dbReference type="GO" id="GO:0015485">
    <property type="term" value="F:cholesterol binding"/>
    <property type="evidence" value="ECO:0007669"/>
    <property type="project" value="TreeGrafter"/>
</dbReference>
<comment type="caution">
    <text evidence="3">The sequence shown here is derived from an EMBL/GenBank/DDBJ whole genome shotgun (WGS) entry which is preliminary data.</text>
</comment>
<evidence type="ECO:0000313" key="3">
    <source>
        <dbReference type="EMBL" id="CAF5156579.1"/>
    </source>
</evidence>
<reference evidence="3" key="1">
    <citation type="submission" date="2021-02" db="EMBL/GenBank/DDBJ databases">
        <authorList>
            <person name="Nowell W R."/>
        </authorList>
    </citation>
    <scope>NUCLEOTIDE SEQUENCE</scope>
</reference>
<dbReference type="InterPro" id="IPR032190">
    <property type="entry name" value="NPC1_N"/>
</dbReference>
<evidence type="ECO:0000313" key="4">
    <source>
        <dbReference type="Proteomes" id="UP000681967"/>
    </source>
</evidence>
<dbReference type="PANTHER" id="PTHR45727:SF2">
    <property type="entry name" value="NPC INTRACELLULAR CHOLESTEROL TRANSPORTER 1"/>
    <property type="match status" value="1"/>
</dbReference>
<keyword evidence="1" id="KW-1133">Transmembrane helix</keyword>
<dbReference type="Proteomes" id="UP000681967">
    <property type="component" value="Unassembled WGS sequence"/>
</dbReference>
<keyword evidence="1" id="KW-0812">Transmembrane</keyword>
<dbReference type="GO" id="GO:0015918">
    <property type="term" value="P:sterol transport"/>
    <property type="evidence" value="ECO:0007669"/>
    <property type="project" value="TreeGrafter"/>
</dbReference>
<feature type="transmembrane region" description="Helical" evidence="1">
    <location>
        <begin position="89"/>
        <end position="111"/>
    </location>
</feature>
<dbReference type="Pfam" id="PF16414">
    <property type="entry name" value="NPC1_N"/>
    <property type="match status" value="1"/>
</dbReference>
<dbReference type="GO" id="GO:0030299">
    <property type="term" value="P:intestinal cholesterol absorption"/>
    <property type="evidence" value="ECO:0007669"/>
    <property type="project" value="TreeGrafter"/>
</dbReference>
<feature type="non-terminal residue" evidence="3">
    <location>
        <position position="1"/>
    </location>
</feature>
<dbReference type="GO" id="GO:0042632">
    <property type="term" value="P:cholesterol homeostasis"/>
    <property type="evidence" value="ECO:0007669"/>
    <property type="project" value="TreeGrafter"/>
</dbReference>
<dbReference type="PANTHER" id="PTHR45727">
    <property type="entry name" value="NPC INTRACELLULAR CHOLESTEROL TRANSPORTER 1"/>
    <property type="match status" value="1"/>
</dbReference>
<gene>
    <name evidence="3" type="ORF">BYL167_LOCUS73550</name>
</gene>
<keyword evidence="1" id="KW-0472">Membrane</keyword>